<dbReference type="SMART" id="SM00256">
    <property type="entry name" value="FBOX"/>
    <property type="match status" value="1"/>
</dbReference>
<dbReference type="SUPFAM" id="SSF81383">
    <property type="entry name" value="F-box domain"/>
    <property type="match status" value="1"/>
</dbReference>
<dbReference type="Gene3D" id="1.20.1280.50">
    <property type="match status" value="1"/>
</dbReference>
<dbReference type="EnsemblPlants" id="Pp3c1_24420V3.2">
    <property type="protein sequence ID" value="PAC:32971835.CDS.1"/>
    <property type="gene ID" value="Pp3c1_24420"/>
</dbReference>
<dbReference type="InParanoid" id="A0A2K1L9H3"/>
<evidence type="ECO:0000313" key="2">
    <source>
        <dbReference type="EMBL" id="PNR62688.1"/>
    </source>
</evidence>
<evidence type="ECO:0000259" key="1">
    <source>
        <dbReference type="SMART" id="SM00256"/>
    </source>
</evidence>
<reference evidence="2 4" key="1">
    <citation type="journal article" date="2008" name="Science">
        <title>The Physcomitrella genome reveals evolutionary insights into the conquest of land by plants.</title>
        <authorList>
            <person name="Rensing S."/>
            <person name="Lang D."/>
            <person name="Zimmer A."/>
            <person name="Terry A."/>
            <person name="Salamov A."/>
            <person name="Shapiro H."/>
            <person name="Nishiyama T."/>
            <person name="Perroud P.-F."/>
            <person name="Lindquist E."/>
            <person name="Kamisugi Y."/>
            <person name="Tanahashi T."/>
            <person name="Sakakibara K."/>
            <person name="Fujita T."/>
            <person name="Oishi K."/>
            <person name="Shin-I T."/>
            <person name="Kuroki Y."/>
            <person name="Toyoda A."/>
            <person name="Suzuki Y."/>
            <person name="Hashimoto A."/>
            <person name="Yamaguchi K."/>
            <person name="Sugano A."/>
            <person name="Kohara Y."/>
            <person name="Fujiyama A."/>
            <person name="Anterola A."/>
            <person name="Aoki S."/>
            <person name="Ashton N."/>
            <person name="Barbazuk W.B."/>
            <person name="Barker E."/>
            <person name="Bennetzen J."/>
            <person name="Bezanilla M."/>
            <person name="Blankenship R."/>
            <person name="Cho S.H."/>
            <person name="Dutcher S."/>
            <person name="Estelle M."/>
            <person name="Fawcett J.A."/>
            <person name="Gundlach H."/>
            <person name="Hanada K."/>
            <person name="Heyl A."/>
            <person name="Hicks K.A."/>
            <person name="Hugh J."/>
            <person name="Lohr M."/>
            <person name="Mayer K."/>
            <person name="Melkozernov A."/>
            <person name="Murata T."/>
            <person name="Nelson D."/>
            <person name="Pils B."/>
            <person name="Prigge M."/>
            <person name="Reiss B."/>
            <person name="Renner T."/>
            <person name="Rombauts S."/>
            <person name="Rushton P."/>
            <person name="Sanderfoot A."/>
            <person name="Schween G."/>
            <person name="Shiu S.-H."/>
            <person name="Stueber K."/>
            <person name="Theodoulou F.L."/>
            <person name="Tu H."/>
            <person name="Van de Peer Y."/>
            <person name="Verrier P.J."/>
            <person name="Waters E."/>
            <person name="Wood A."/>
            <person name="Yang L."/>
            <person name="Cove D."/>
            <person name="Cuming A."/>
            <person name="Hasebe M."/>
            <person name="Lucas S."/>
            <person name="Mishler D.B."/>
            <person name="Reski R."/>
            <person name="Grigoriev I."/>
            <person name="Quatrano R.S."/>
            <person name="Boore J.L."/>
        </authorList>
    </citation>
    <scope>NUCLEOTIDE SEQUENCE [LARGE SCALE GENOMIC DNA]</scope>
    <source>
        <strain evidence="3 4">cv. Gransden 2004</strain>
    </source>
</reference>
<dbReference type="Gramene" id="Pp3c1_24420V3.2">
    <property type="protein sequence ID" value="PAC:32971835.CDS.1"/>
    <property type="gene ID" value="Pp3c1_24420"/>
</dbReference>
<gene>
    <name evidence="2" type="ORF">PHYPA_001112</name>
</gene>
<evidence type="ECO:0000313" key="4">
    <source>
        <dbReference type="Proteomes" id="UP000006727"/>
    </source>
</evidence>
<organism evidence="2">
    <name type="scientific">Physcomitrium patens</name>
    <name type="common">Spreading-leaved earth moss</name>
    <name type="synonym">Physcomitrella patens</name>
    <dbReference type="NCBI Taxonomy" id="3218"/>
    <lineage>
        <taxon>Eukaryota</taxon>
        <taxon>Viridiplantae</taxon>
        <taxon>Streptophyta</taxon>
        <taxon>Embryophyta</taxon>
        <taxon>Bryophyta</taxon>
        <taxon>Bryophytina</taxon>
        <taxon>Bryopsida</taxon>
        <taxon>Funariidae</taxon>
        <taxon>Funariales</taxon>
        <taxon>Funariaceae</taxon>
        <taxon>Physcomitrium</taxon>
    </lineage>
</organism>
<protein>
    <recommendedName>
        <fullName evidence="1">F-box domain-containing protein</fullName>
    </recommendedName>
</protein>
<reference evidence="3" key="3">
    <citation type="submission" date="2020-12" db="UniProtKB">
        <authorList>
            <consortium name="EnsemblPlants"/>
        </authorList>
    </citation>
    <scope>IDENTIFICATION</scope>
</reference>
<name>A0A2K1L9H3_PHYPA</name>
<keyword evidence="4" id="KW-1185">Reference proteome</keyword>
<dbReference type="InterPro" id="IPR036047">
    <property type="entry name" value="F-box-like_dom_sf"/>
</dbReference>
<sequence>MYEYVLHVGLPMELQYSKSYEADAEVAGSYVDWGILSKEIMEQIFARLPIKEAVRASCVCKHWQSIVFSRSFVTFILKFKIPRR</sequence>
<dbReference type="EnsemblPlants" id="Pp3c1_24420V3.1">
    <property type="protein sequence ID" value="PAC:32971834.CDS.1"/>
    <property type="gene ID" value="Pp3c1_24420"/>
</dbReference>
<proteinExistence type="predicted"/>
<dbReference type="Proteomes" id="UP000006727">
    <property type="component" value="Chromosome 1"/>
</dbReference>
<dbReference type="InterPro" id="IPR001810">
    <property type="entry name" value="F-box_dom"/>
</dbReference>
<dbReference type="PaxDb" id="3218-PP1S59_112V6.1"/>
<dbReference type="AlphaFoldDB" id="A0A2K1L9H3"/>
<dbReference type="Pfam" id="PF00646">
    <property type="entry name" value="F-box"/>
    <property type="match status" value="1"/>
</dbReference>
<evidence type="ECO:0000313" key="3">
    <source>
        <dbReference type="EnsemblPlants" id="PAC:32971834.CDS.1"/>
    </source>
</evidence>
<accession>A0A2K1L9H3</accession>
<dbReference type="Gramene" id="Pp3c1_24420V3.1">
    <property type="protein sequence ID" value="PAC:32971834.CDS.1"/>
    <property type="gene ID" value="Pp3c1_24420"/>
</dbReference>
<reference evidence="2 4" key="2">
    <citation type="journal article" date="2018" name="Plant J.">
        <title>The Physcomitrella patens chromosome-scale assembly reveals moss genome structure and evolution.</title>
        <authorList>
            <person name="Lang D."/>
            <person name="Ullrich K.K."/>
            <person name="Murat F."/>
            <person name="Fuchs J."/>
            <person name="Jenkins J."/>
            <person name="Haas F.B."/>
            <person name="Piednoel M."/>
            <person name="Gundlach H."/>
            <person name="Van Bel M."/>
            <person name="Meyberg R."/>
            <person name="Vives C."/>
            <person name="Morata J."/>
            <person name="Symeonidi A."/>
            <person name="Hiss M."/>
            <person name="Muchero W."/>
            <person name="Kamisugi Y."/>
            <person name="Saleh O."/>
            <person name="Blanc G."/>
            <person name="Decker E.L."/>
            <person name="van Gessel N."/>
            <person name="Grimwood J."/>
            <person name="Hayes R.D."/>
            <person name="Graham S.W."/>
            <person name="Gunter L.E."/>
            <person name="McDaniel S.F."/>
            <person name="Hoernstein S.N.W."/>
            <person name="Larsson A."/>
            <person name="Li F.W."/>
            <person name="Perroud P.F."/>
            <person name="Phillips J."/>
            <person name="Ranjan P."/>
            <person name="Rokshar D.S."/>
            <person name="Rothfels C.J."/>
            <person name="Schneider L."/>
            <person name="Shu S."/>
            <person name="Stevenson D.W."/>
            <person name="Thummler F."/>
            <person name="Tillich M."/>
            <person name="Villarreal Aguilar J.C."/>
            <person name="Widiez T."/>
            <person name="Wong G.K."/>
            <person name="Wymore A."/>
            <person name="Zhang Y."/>
            <person name="Zimmer A.D."/>
            <person name="Quatrano R.S."/>
            <person name="Mayer K.F.X."/>
            <person name="Goodstein D."/>
            <person name="Casacuberta J.M."/>
            <person name="Vandepoele K."/>
            <person name="Reski R."/>
            <person name="Cuming A.C."/>
            <person name="Tuskan G.A."/>
            <person name="Maumus F."/>
            <person name="Salse J."/>
            <person name="Schmutz J."/>
            <person name="Rensing S.A."/>
        </authorList>
    </citation>
    <scope>NUCLEOTIDE SEQUENCE [LARGE SCALE GENOMIC DNA]</scope>
    <source>
        <strain evidence="3 4">cv. Gransden 2004</strain>
    </source>
</reference>
<feature type="domain" description="F-box" evidence="1">
    <location>
        <begin position="36"/>
        <end position="76"/>
    </location>
</feature>
<dbReference type="EMBL" id="ABEU02000001">
    <property type="protein sequence ID" value="PNR62688.1"/>
    <property type="molecule type" value="Genomic_DNA"/>
</dbReference>